<name>A0A1F5YKR1_9BACT</name>
<comment type="caution">
    <text evidence="1">The sequence shown here is derived from an EMBL/GenBank/DDBJ whole genome shotgun (WGS) entry which is preliminary data.</text>
</comment>
<evidence type="ECO:0000313" key="1">
    <source>
        <dbReference type="EMBL" id="OGG00537.1"/>
    </source>
</evidence>
<gene>
    <name evidence="1" type="ORF">A2Y99_04190</name>
</gene>
<dbReference type="Gene3D" id="3.40.50.2020">
    <property type="match status" value="1"/>
</dbReference>
<protein>
    <submittedName>
        <fullName evidence="1">Uncharacterized protein</fullName>
    </submittedName>
</protein>
<dbReference type="CDD" id="cd06223">
    <property type="entry name" value="PRTases_typeI"/>
    <property type="match status" value="1"/>
</dbReference>
<dbReference type="InterPro" id="IPR029057">
    <property type="entry name" value="PRTase-like"/>
</dbReference>
<organism evidence="1 2">
    <name type="scientific">Candidatus Gottesmanbacteria bacterium RBG_13_37_7</name>
    <dbReference type="NCBI Taxonomy" id="1798369"/>
    <lineage>
        <taxon>Bacteria</taxon>
        <taxon>Candidatus Gottesmaniibacteriota</taxon>
    </lineage>
</organism>
<accession>A0A1F5YKR1</accession>
<dbReference type="InterPro" id="IPR000836">
    <property type="entry name" value="PRTase_dom"/>
</dbReference>
<dbReference type="SUPFAM" id="SSF53271">
    <property type="entry name" value="PRTase-like"/>
    <property type="match status" value="1"/>
</dbReference>
<reference evidence="1 2" key="1">
    <citation type="journal article" date="2016" name="Nat. Commun.">
        <title>Thousands of microbial genomes shed light on interconnected biogeochemical processes in an aquifer system.</title>
        <authorList>
            <person name="Anantharaman K."/>
            <person name="Brown C.T."/>
            <person name="Hug L.A."/>
            <person name="Sharon I."/>
            <person name="Castelle C.J."/>
            <person name="Probst A.J."/>
            <person name="Thomas B.C."/>
            <person name="Singh A."/>
            <person name="Wilkins M.J."/>
            <person name="Karaoz U."/>
            <person name="Brodie E.L."/>
            <person name="Williams K.H."/>
            <person name="Hubbard S.S."/>
            <person name="Banfield J.F."/>
        </authorList>
    </citation>
    <scope>NUCLEOTIDE SEQUENCE [LARGE SCALE GENOMIC DNA]</scope>
</reference>
<evidence type="ECO:0000313" key="2">
    <source>
        <dbReference type="Proteomes" id="UP000178230"/>
    </source>
</evidence>
<sequence>APFQKELAIGALAPNGVNYIDHQLVSRLNINEDYLYSEIKRKTAEIKEQEKKFGIPLFNQRVINRIILIDDGIATGATVLAAIKYLKSQIPSALEGGSKELIKIILVTPVIATDVHKLIQSEVDSIIALEISNDFVAVGQFYREFDQASDETVINILKKNKKQ</sequence>
<dbReference type="EMBL" id="MFIY01000004">
    <property type="protein sequence ID" value="OGG00537.1"/>
    <property type="molecule type" value="Genomic_DNA"/>
</dbReference>
<proteinExistence type="predicted"/>
<dbReference type="Gene3D" id="3.30.1310.20">
    <property type="entry name" value="PRTase-like"/>
    <property type="match status" value="1"/>
</dbReference>
<feature type="non-terminal residue" evidence="1">
    <location>
        <position position="1"/>
    </location>
</feature>
<dbReference type="AlphaFoldDB" id="A0A1F5YKR1"/>
<dbReference type="Proteomes" id="UP000178230">
    <property type="component" value="Unassembled WGS sequence"/>
</dbReference>